<dbReference type="InterPro" id="IPR036457">
    <property type="entry name" value="PPM-type-like_dom_sf"/>
</dbReference>
<dbReference type="OMA" id="FWDLIKN"/>
<dbReference type="InterPro" id="IPR015655">
    <property type="entry name" value="PP2C"/>
</dbReference>
<accession>X6P230</accession>
<dbReference type="Pfam" id="PF00481">
    <property type="entry name" value="PP2C"/>
    <property type="match status" value="1"/>
</dbReference>
<dbReference type="InterPro" id="IPR001932">
    <property type="entry name" value="PPM-type_phosphatase-like_dom"/>
</dbReference>
<dbReference type="AlphaFoldDB" id="X6P230"/>
<dbReference type="Gene3D" id="3.60.40.10">
    <property type="entry name" value="PPM-type phosphatase domain"/>
    <property type="match status" value="1"/>
</dbReference>
<proteinExistence type="predicted"/>
<dbReference type="SUPFAM" id="SSF81606">
    <property type="entry name" value="PP2C-like"/>
    <property type="match status" value="1"/>
</dbReference>
<dbReference type="PANTHER" id="PTHR13832">
    <property type="entry name" value="PROTEIN PHOSPHATASE 2C"/>
    <property type="match status" value="1"/>
</dbReference>
<dbReference type="EMBL" id="ASPP01004468">
    <property type="protein sequence ID" value="ETO32124.1"/>
    <property type="molecule type" value="Genomic_DNA"/>
</dbReference>
<name>X6P230_RETFI</name>
<dbReference type="GO" id="GO:0004722">
    <property type="term" value="F:protein serine/threonine phosphatase activity"/>
    <property type="evidence" value="ECO:0007669"/>
    <property type="project" value="InterPro"/>
</dbReference>
<evidence type="ECO:0000313" key="3">
    <source>
        <dbReference type="Proteomes" id="UP000023152"/>
    </source>
</evidence>
<dbReference type="OrthoDB" id="10264738at2759"/>
<dbReference type="SMART" id="SM00332">
    <property type="entry name" value="PP2Cc"/>
    <property type="match status" value="1"/>
</dbReference>
<dbReference type="PROSITE" id="PS51746">
    <property type="entry name" value="PPM_2"/>
    <property type="match status" value="1"/>
</dbReference>
<organism evidence="2 3">
    <name type="scientific">Reticulomyxa filosa</name>
    <dbReference type="NCBI Taxonomy" id="46433"/>
    <lineage>
        <taxon>Eukaryota</taxon>
        <taxon>Sar</taxon>
        <taxon>Rhizaria</taxon>
        <taxon>Retaria</taxon>
        <taxon>Foraminifera</taxon>
        <taxon>Monothalamids</taxon>
        <taxon>Reticulomyxidae</taxon>
        <taxon>Reticulomyxa</taxon>
    </lineage>
</organism>
<comment type="caution">
    <text evidence="2">The sequence shown here is derived from an EMBL/GenBank/DDBJ whole genome shotgun (WGS) entry which is preliminary data.</text>
</comment>
<evidence type="ECO:0000313" key="2">
    <source>
        <dbReference type="EMBL" id="ETO32124.1"/>
    </source>
</evidence>
<protein>
    <submittedName>
        <fullName evidence="2">Protein phosphatase 2C-related protein</fullName>
    </submittedName>
</protein>
<gene>
    <name evidence="2" type="ORF">RFI_04993</name>
</gene>
<evidence type="ECO:0000259" key="1">
    <source>
        <dbReference type="PROSITE" id="PS51746"/>
    </source>
</evidence>
<reference evidence="2 3" key="1">
    <citation type="journal article" date="2013" name="Curr. Biol.">
        <title>The Genome of the Foraminiferan Reticulomyxa filosa.</title>
        <authorList>
            <person name="Glockner G."/>
            <person name="Hulsmann N."/>
            <person name="Schleicher M."/>
            <person name="Noegel A.A."/>
            <person name="Eichinger L."/>
            <person name="Gallinger C."/>
            <person name="Pawlowski J."/>
            <person name="Sierra R."/>
            <person name="Euteneuer U."/>
            <person name="Pillet L."/>
            <person name="Moustafa A."/>
            <person name="Platzer M."/>
            <person name="Groth M."/>
            <person name="Szafranski K."/>
            <person name="Schliwa M."/>
        </authorList>
    </citation>
    <scope>NUCLEOTIDE SEQUENCE [LARGE SCALE GENOMIC DNA]</scope>
</reference>
<dbReference type="Proteomes" id="UP000023152">
    <property type="component" value="Unassembled WGS sequence"/>
</dbReference>
<dbReference type="PANTHER" id="PTHR13832:SF827">
    <property type="entry name" value="PROTEIN PHOSPHATASE 1L"/>
    <property type="match status" value="1"/>
</dbReference>
<dbReference type="CDD" id="cd00143">
    <property type="entry name" value="PP2Cc"/>
    <property type="match status" value="1"/>
</dbReference>
<sequence length="263" mass="30164">MEDNHFMWLSREFNLGYFMIADGHGGEAVSEFLSKTLHWNIHHYLKQVDMNWLDAKQVEKMFEDVFSITDKQILRQKMFQSGATAVVCIVRYDPVRKCRQICVANVGDARAVLCRANKAVRLSEDHKPSDSKEAMLIKKRHGFVNRQQRVNGLLAVTRAFGDHLLKPPVSILPYVTCTDIGVDGRDDFLLLACDGLFDVMTDTEVVEYITDNMCQKLGVQTWPQIYAHDNYKRAAAETMEQLVRFAIDKRRTLDNVSVMLVCL</sequence>
<keyword evidence="3" id="KW-1185">Reference proteome</keyword>
<feature type="domain" description="PPM-type phosphatase" evidence="1">
    <location>
        <begin position="1"/>
        <end position="263"/>
    </location>
</feature>